<keyword evidence="4" id="KW-0175">Coiled coil</keyword>
<feature type="compositionally biased region" description="Basic and acidic residues" evidence="5">
    <location>
        <begin position="1"/>
        <end position="23"/>
    </location>
</feature>
<evidence type="ECO:0000256" key="4">
    <source>
        <dbReference type="ARBA" id="ARBA00023054"/>
    </source>
</evidence>
<dbReference type="SUPFAM" id="SSF57997">
    <property type="entry name" value="Tropomyosin"/>
    <property type="match status" value="1"/>
</dbReference>
<dbReference type="OrthoDB" id="128924at2759"/>
<dbReference type="PRINTS" id="PR00194">
    <property type="entry name" value="TROPOMYOSIN"/>
</dbReference>
<dbReference type="Pfam" id="PF00261">
    <property type="entry name" value="Tropomyosin"/>
    <property type="match status" value="1"/>
</dbReference>
<keyword evidence="7" id="KW-1185">Reference proteome</keyword>
<dbReference type="Gene3D" id="1.20.5.340">
    <property type="match status" value="1"/>
</dbReference>
<dbReference type="EMBL" id="CAAALY010272701">
    <property type="protein sequence ID" value="VEL42118.1"/>
    <property type="molecule type" value="Genomic_DNA"/>
</dbReference>
<protein>
    <recommendedName>
        <fullName evidence="8">Tropomyosin</fullName>
    </recommendedName>
</protein>
<organism evidence="6 7">
    <name type="scientific">Protopolystoma xenopodis</name>
    <dbReference type="NCBI Taxonomy" id="117903"/>
    <lineage>
        <taxon>Eukaryota</taxon>
        <taxon>Metazoa</taxon>
        <taxon>Spiralia</taxon>
        <taxon>Lophotrochozoa</taxon>
        <taxon>Platyhelminthes</taxon>
        <taxon>Monogenea</taxon>
        <taxon>Polyopisthocotylea</taxon>
        <taxon>Polystomatidea</taxon>
        <taxon>Polystomatidae</taxon>
        <taxon>Protopolystoma</taxon>
    </lineage>
</organism>
<gene>
    <name evidence="6" type="ORF">PXEA_LOCUS35558</name>
</gene>
<dbReference type="Gene3D" id="1.20.5.170">
    <property type="match status" value="1"/>
</dbReference>
<comment type="similarity">
    <text evidence="2">Belongs to the tropomyosin family.</text>
</comment>
<dbReference type="FunFam" id="1.20.5.170:FF:000001">
    <property type="entry name" value="Tropomyosin alpha-1 chain isoform 1"/>
    <property type="match status" value="1"/>
</dbReference>
<evidence type="ECO:0008006" key="8">
    <source>
        <dbReference type="Google" id="ProtNLM"/>
    </source>
</evidence>
<proteinExistence type="inferred from homology"/>
<comment type="function">
    <text evidence="1">Tropomyosin, in association with the troponin complex, plays a central role in the calcium dependent regulation of muscle contraction.</text>
</comment>
<dbReference type="Proteomes" id="UP000784294">
    <property type="component" value="Unassembled WGS sequence"/>
</dbReference>
<feature type="region of interest" description="Disordered" evidence="5">
    <location>
        <begin position="1"/>
        <end position="27"/>
    </location>
</feature>
<evidence type="ECO:0000256" key="1">
    <source>
        <dbReference type="ARBA" id="ARBA00002987"/>
    </source>
</evidence>
<reference evidence="6" key="1">
    <citation type="submission" date="2018-11" db="EMBL/GenBank/DDBJ databases">
        <authorList>
            <consortium name="Pathogen Informatics"/>
        </authorList>
    </citation>
    <scope>NUCLEOTIDE SEQUENCE</scope>
</reference>
<evidence type="ECO:0000256" key="3">
    <source>
        <dbReference type="ARBA" id="ARBA00022737"/>
    </source>
</evidence>
<accession>A0A3S5BBL6</accession>
<dbReference type="AlphaFoldDB" id="A0A3S5BBL6"/>
<dbReference type="InterPro" id="IPR000533">
    <property type="entry name" value="Tropomyosin"/>
</dbReference>
<name>A0A3S5BBL6_9PLAT</name>
<evidence type="ECO:0000256" key="5">
    <source>
        <dbReference type="SAM" id="MobiDB-lite"/>
    </source>
</evidence>
<dbReference type="PANTHER" id="PTHR19269">
    <property type="entry name" value="TROPOMYOSIN"/>
    <property type="match status" value="1"/>
</dbReference>
<comment type="caution">
    <text evidence="6">The sequence shown here is derived from an EMBL/GenBank/DDBJ whole genome shotgun (WGS) entry which is preliminary data.</text>
</comment>
<evidence type="ECO:0000313" key="7">
    <source>
        <dbReference type="Proteomes" id="UP000784294"/>
    </source>
</evidence>
<evidence type="ECO:0000256" key="2">
    <source>
        <dbReference type="ARBA" id="ARBA00009036"/>
    </source>
</evidence>
<keyword evidence="3" id="KW-0677">Repeat</keyword>
<sequence length="175" mass="20401">MEKTVQFENLLKQREMEKEQKEEELSEMNNKVKIAQQEFDDLQDNVTEANTKLEETEKRATIAEAEAEAEVAAMTRRIRLLEEDFEVSNSRLTEVLFKLEETSKSADESERVRKCLETRSIADDERLSQLEDQLKEAKYIAEDADRKYDEAARKLAITEVDFERAESRLESAESI</sequence>
<evidence type="ECO:0000313" key="6">
    <source>
        <dbReference type="EMBL" id="VEL42118.1"/>
    </source>
</evidence>